<feature type="region of interest" description="Disordered" evidence="1">
    <location>
        <begin position="111"/>
        <end position="149"/>
    </location>
</feature>
<dbReference type="PANTHER" id="PTHR30050:SF4">
    <property type="entry name" value="ATP-BINDING PROTEIN RV3427C IN INSERTION SEQUENCE-RELATED"/>
    <property type="match status" value="1"/>
</dbReference>
<dbReference type="Proteomes" id="UP000654345">
    <property type="component" value="Unassembled WGS sequence"/>
</dbReference>
<evidence type="ECO:0000313" key="3">
    <source>
        <dbReference type="EMBL" id="GHO53977.1"/>
    </source>
</evidence>
<dbReference type="Gene3D" id="3.40.50.300">
    <property type="entry name" value="P-loop containing nucleotide triphosphate hydrolases"/>
    <property type="match status" value="1"/>
</dbReference>
<feature type="region of interest" description="Disordered" evidence="1">
    <location>
        <begin position="194"/>
        <end position="305"/>
    </location>
</feature>
<feature type="domain" description="AAA+ ATPase" evidence="2">
    <location>
        <begin position="440"/>
        <end position="571"/>
    </location>
</feature>
<dbReference type="InterPro" id="IPR002611">
    <property type="entry name" value="IstB_ATP-bd"/>
</dbReference>
<dbReference type="RefSeq" id="WP_201370740.1">
    <property type="nucleotide sequence ID" value="NZ_BNJG01000001.1"/>
</dbReference>
<feature type="compositionally biased region" description="Low complexity" evidence="1">
    <location>
        <begin position="292"/>
        <end position="304"/>
    </location>
</feature>
<dbReference type="PANTHER" id="PTHR30050">
    <property type="entry name" value="CHROMOSOMAL REPLICATION INITIATOR PROTEIN DNAA"/>
    <property type="match status" value="1"/>
</dbReference>
<dbReference type="InterPro" id="IPR003593">
    <property type="entry name" value="AAA+_ATPase"/>
</dbReference>
<comment type="caution">
    <text evidence="3">The sequence shown here is derived from an EMBL/GenBank/DDBJ whole genome shotgun (WGS) entry which is preliminary data.</text>
</comment>
<sequence length="587" mass="66256">MESLNRIFSRTQSRRQPNVDEQQHRRPGTPMGAAQPRPAAYPRHPQPEARVRPDNRRAELPPANQAQAAQMPSIPTTRFLSGGQGDPQTAAFTDYPYTESGQTYEGEAYELPARPRPRGSGVQPPLNSTTATHYPAQPRRTQGQVPRAPMPSRPGYPPYHHDDYAHALPADVVEEWSNEEGYEDGPGIMYGDWEGDSDESYNNNYYNNPNPNPVAYDAQRTDGETLQTSPFHAPYQPNYAPRPGQPPAARYNTPTPPRTGQTTRDMSMPMPSHPGQQIQPHLPPTRAPQPQLPVATQPPVAQPQYRARVTQPLDPRHLEELRRERLETEAFREAITRDIARRPRLPEPVESRALQPARARCPHCKGAGYLRANVNFGHPNFGKPIPCTCKVAEVKEKRRTQLREMSNLDAYQDFNFDTFNPQRPGVYEAYRAAWEFAHDPQGWLLLIGPNGCGKTHLGLSIAHQRLEAGDVVLFSVVPDLLDHLRAAFAPNATEVYDQLFSKMREAGVLILDDLGAQQSSQWAKEKLFQLLNYRYNMSMPTVITANPKGLQDIDERIRSRLGDISLVRRVNMNQSQDYRPVHPGRNE</sequence>
<dbReference type="EMBL" id="BNJG01000001">
    <property type="protein sequence ID" value="GHO53977.1"/>
    <property type="molecule type" value="Genomic_DNA"/>
</dbReference>
<evidence type="ECO:0000259" key="2">
    <source>
        <dbReference type="SMART" id="SM00382"/>
    </source>
</evidence>
<proteinExistence type="predicted"/>
<evidence type="ECO:0000313" key="4">
    <source>
        <dbReference type="Proteomes" id="UP000654345"/>
    </source>
</evidence>
<organism evidence="3 4">
    <name type="scientific">Ktedonobacter robiniae</name>
    <dbReference type="NCBI Taxonomy" id="2778365"/>
    <lineage>
        <taxon>Bacteria</taxon>
        <taxon>Bacillati</taxon>
        <taxon>Chloroflexota</taxon>
        <taxon>Ktedonobacteria</taxon>
        <taxon>Ktedonobacterales</taxon>
        <taxon>Ktedonobacteraceae</taxon>
        <taxon>Ktedonobacter</taxon>
    </lineage>
</organism>
<name>A0ABQ3UMS2_9CHLR</name>
<dbReference type="CDD" id="cd00009">
    <property type="entry name" value="AAA"/>
    <property type="match status" value="1"/>
</dbReference>
<reference evidence="3 4" key="1">
    <citation type="journal article" date="2021" name="Int. J. Syst. Evol. Microbiol.">
        <title>Reticulibacter mediterranei gen. nov., sp. nov., within the new family Reticulibacteraceae fam. nov., and Ktedonospora formicarum gen. nov., sp. nov., Ktedonobacter robiniae sp. nov., Dictyobacter formicarum sp. nov. and Dictyobacter arantiisoli sp. nov., belonging to the class Ktedonobacteria.</title>
        <authorList>
            <person name="Yabe S."/>
            <person name="Zheng Y."/>
            <person name="Wang C.M."/>
            <person name="Sakai Y."/>
            <person name="Abe K."/>
            <person name="Yokota A."/>
            <person name="Donadio S."/>
            <person name="Cavaletti L."/>
            <person name="Monciardini P."/>
        </authorList>
    </citation>
    <scope>NUCLEOTIDE SEQUENCE [LARGE SCALE GENOMIC DNA]</scope>
    <source>
        <strain evidence="3 4">SOSP1-30</strain>
    </source>
</reference>
<feature type="compositionally biased region" description="Pro residues" evidence="1">
    <location>
        <begin position="281"/>
        <end position="291"/>
    </location>
</feature>
<feature type="compositionally biased region" description="Polar residues" evidence="1">
    <location>
        <begin position="1"/>
        <end position="16"/>
    </location>
</feature>
<dbReference type="SUPFAM" id="SSF52540">
    <property type="entry name" value="P-loop containing nucleoside triphosphate hydrolases"/>
    <property type="match status" value="1"/>
</dbReference>
<accession>A0ABQ3UMS2</accession>
<feature type="compositionally biased region" description="Basic and acidic residues" evidence="1">
    <location>
        <begin position="45"/>
        <end position="59"/>
    </location>
</feature>
<dbReference type="InterPro" id="IPR027417">
    <property type="entry name" value="P-loop_NTPase"/>
</dbReference>
<gene>
    <name evidence="3" type="ORF">KSB_24520</name>
</gene>
<dbReference type="SMART" id="SM00382">
    <property type="entry name" value="AAA"/>
    <property type="match status" value="1"/>
</dbReference>
<protein>
    <recommendedName>
        <fullName evidence="2">AAA+ ATPase domain-containing protein</fullName>
    </recommendedName>
</protein>
<feature type="region of interest" description="Disordered" evidence="1">
    <location>
        <begin position="1"/>
        <end position="93"/>
    </location>
</feature>
<evidence type="ECO:0000256" key="1">
    <source>
        <dbReference type="SAM" id="MobiDB-lite"/>
    </source>
</evidence>
<keyword evidence="4" id="KW-1185">Reference proteome</keyword>
<dbReference type="Pfam" id="PF01695">
    <property type="entry name" value="IstB_IS21"/>
    <property type="match status" value="1"/>
</dbReference>